<dbReference type="InterPro" id="IPR011060">
    <property type="entry name" value="RibuloseP-bd_barrel"/>
</dbReference>
<dbReference type="SUPFAM" id="SSF51366">
    <property type="entry name" value="Ribulose-phoshate binding barrel"/>
    <property type="match status" value="1"/>
</dbReference>
<keyword evidence="13" id="KW-0170">Cobalt</keyword>
<comment type="cofactor">
    <cofactor evidence="4">
        <name>Zn(2+)</name>
        <dbReference type="ChEBI" id="CHEBI:29105"/>
    </cofactor>
</comment>
<evidence type="ECO:0000256" key="5">
    <source>
        <dbReference type="ARBA" id="ARBA00001954"/>
    </source>
</evidence>
<dbReference type="PROSITE" id="PS01086">
    <property type="entry name" value="RIBUL_P_3_EPIMER_2"/>
    <property type="match status" value="1"/>
</dbReference>
<dbReference type="InterPro" id="IPR026019">
    <property type="entry name" value="Ribul_P_3_epim"/>
</dbReference>
<evidence type="ECO:0000256" key="14">
    <source>
        <dbReference type="PIRSR" id="PIRSR001461-3"/>
    </source>
</evidence>
<keyword evidence="9 11" id="KW-0413">Isomerase</keyword>
<dbReference type="CDD" id="cd00429">
    <property type="entry name" value="RPE"/>
    <property type="match status" value="1"/>
</dbReference>
<accession>D4G8W0</accession>
<dbReference type="NCBIfam" id="NF004076">
    <property type="entry name" value="PRK05581.1-4"/>
    <property type="match status" value="1"/>
</dbReference>
<evidence type="ECO:0000256" key="4">
    <source>
        <dbReference type="ARBA" id="ARBA00001947"/>
    </source>
</evidence>
<dbReference type="OrthoDB" id="1645589at2"/>
<evidence type="ECO:0000256" key="2">
    <source>
        <dbReference type="ARBA" id="ARBA00001936"/>
    </source>
</evidence>
<dbReference type="GO" id="GO:0005975">
    <property type="term" value="P:carbohydrate metabolic process"/>
    <property type="evidence" value="ECO:0007669"/>
    <property type="project" value="InterPro"/>
</dbReference>
<evidence type="ECO:0000256" key="3">
    <source>
        <dbReference type="ARBA" id="ARBA00001941"/>
    </source>
</evidence>
<evidence type="ECO:0000256" key="13">
    <source>
        <dbReference type="PIRSR" id="PIRSR001461-2"/>
    </source>
</evidence>
<sequence length="236" mass="26524">MIINPFIKRCSIAISILSANLASLGKDIAKLVRSGLTDIIHFDIMDNHYVPNLTFGPILCKSLIEYGIQSNFHIHLMTDPSERLIREFIELGVHQILLHVEEGITLKKELRIIRENGCKAGIVFNPKMSLEILTTLINEIDSVLIMSVNPGFGGQSFIENSIKRLLEARSIIDRSGKDILLGVDGGINLKNLKKIVETGVDILVIGSAIFNRSRNYVEILNVFRKKIDFYQKKLVN</sequence>
<dbReference type="PIRSF" id="PIRSF001461">
    <property type="entry name" value="RPE"/>
    <property type="match status" value="1"/>
</dbReference>
<comment type="cofactor">
    <cofactor evidence="3">
        <name>Co(2+)</name>
        <dbReference type="ChEBI" id="CHEBI:48828"/>
    </cofactor>
</comment>
<evidence type="ECO:0000313" key="15">
    <source>
        <dbReference type="EMBL" id="ADD79647.1"/>
    </source>
</evidence>
<organism evidence="15 16">
    <name type="scientific">Riesia pediculicola (strain USDA)</name>
    <dbReference type="NCBI Taxonomy" id="515618"/>
    <lineage>
        <taxon>Bacteria</taxon>
        <taxon>Pseudomonadati</taxon>
        <taxon>Pseudomonadota</taxon>
        <taxon>Gammaproteobacteria</taxon>
        <taxon>Enterobacterales</taxon>
        <taxon>Enterobacteriaceae</taxon>
        <taxon>Candidatus Riesia</taxon>
    </lineage>
</organism>
<keyword evidence="13" id="KW-0862">Zinc</keyword>
<keyword evidence="16" id="KW-1185">Reference proteome</keyword>
<name>D4G8W0_RIEPU</name>
<dbReference type="EC" id="5.1.3.1" evidence="7 10"/>
<proteinExistence type="inferred from homology"/>
<comment type="cofactor">
    <cofactor evidence="5">
        <name>Fe(2+)</name>
        <dbReference type="ChEBI" id="CHEBI:29033"/>
    </cofactor>
</comment>
<dbReference type="RefSeq" id="WP_013087634.1">
    <property type="nucleotide sequence ID" value="NC_014109.1"/>
</dbReference>
<feature type="active site" description="Proton acceptor" evidence="12">
    <location>
        <position position="43"/>
    </location>
</feature>
<feature type="binding site" evidence="14">
    <location>
        <begin position="151"/>
        <end position="154"/>
    </location>
    <ligand>
        <name>substrate</name>
    </ligand>
</feature>
<comment type="cofactor">
    <cofactor evidence="13">
        <name>a divalent metal cation</name>
        <dbReference type="ChEBI" id="CHEBI:60240"/>
    </cofactor>
    <text evidence="13">Binds 1 divalent metal cation per subunit.</text>
</comment>
<dbReference type="STRING" id="515618.RIEPE_0536"/>
<dbReference type="EMBL" id="CP001085">
    <property type="protein sequence ID" value="ADD79647.1"/>
    <property type="molecule type" value="Genomic_DNA"/>
</dbReference>
<dbReference type="NCBIfam" id="TIGR01163">
    <property type="entry name" value="rpe"/>
    <property type="match status" value="1"/>
</dbReference>
<dbReference type="Pfam" id="PF00834">
    <property type="entry name" value="Ribul_P_3_epim"/>
    <property type="match status" value="1"/>
</dbReference>
<feature type="binding site" evidence="14">
    <location>
        <position position="75"/>
    </location>
    <ligand>
        <name>substrate</name>
    </ligand>
</feature>
<feature type="binding site" evidence="13">
    <location>
        <position position="41"/>
    </location>
    <ligand>
        <name>a divalent metal cation</name>
        <dbReference type="ChEBI" id="CHEBI:60240"/>
    </ligand>
</feature>
<keyword evidence="13" id="KW-0464">Manganese</keyword>
<evidence type="ECO:0000256" key="9">
    <source>
        <dbReference type="ARBA" id="ARBA00023235"/>
    </source>
</evidence>
<dbReference type="GO" id="GO:0046872">
    <property type="term" value="F:metal ion binding"/>
    <property type="evidence" value="ECO:0007669"/>
    <property type="project" value="UniProtKB-KW"/>
</dbReference>
<dbReference type="GO" id="GO:0004750">
    <property type="term" value="F:D-ribulose-phosphate 3-epimerase activity"/>
    <property type="evidence" value="ECO:0007669"/>
    <property type="project" value="UniProtKB-UniRule"/>
</dbReference>
<dbReference type="FunFam" id="3.20.20.70:FF:000004">
    <property type="entry name" value="Ribulose-phosphate 3-epimerase"/>
    <property type="match status" value="1"/>
</dbReference>
<dbReference type="Gene3D" id="3.20.20.70">
    <property type="entry name" value="Aldolase class I"/>
    <property type="match status" value="1"/>
</dbReference>
<evidence type="ECO:0000256" key="12">
    <source>
        <dbReference type="PIRSR" id="PIRSR001461-1"/>
    </source>
</evidence>
<evidence type="ECO:0000256" key="11">
    <source>
        <dbReference type="PIRNR" id="PIRNR001461"/>
    </source>
</evidence>
<dbReference type="GO" id="GO:0006098">
    <property type="term" value="P:pentose-phosphate shunt"/>
    <property type="evidence" value="ECO:0007669"/>
    <property type="project" value="UniProtKB-UniRule"/>
</dbReference>
<evidence type="ECO:0000256" key="6">
    <source>
        <dbReference type="ARBA" id="ARBA00009541"/>
    </source>
</evidence>
<evidence type="ECO:0000313" key="16">
    <source>
        <dbReference type="Proteomes" id="UP000001700"/>
    </source>
</evidence>
<comment type="similarity">
    <text evidence="6 11">Belongs to the ribulose-phosphate 3-epimerase family.</text>
</comment>
<dbReference type="PANTHER" id="PTHR11749">
    <property type="entry name" value="RIBULOSE-5-PHOSPHATE-3-EPIMERASE"/>
    <property type="match status" value="1"/>
</dbReference>
<feature type="binding site" evidence="13">
    <location>
        <position position="184"/>
    </location>
    <ligand>
        <name>a divalent metal cation</name>
        <dbReference type="ChEBI" id="CHEBI:60240"/>
    </ligand>
</feature>
<evidence type="ECO:0000256" key="1">
    <source>
        <dbReference type="ARBA" id="ARBA00001782"/>
    </source>
</evidence>
<feature type="binding site" evidence="14">
    <location>
        <position position="15"/>
    </location>
    <ligand>
        <name>substrate</name>
    </ligand>
</feature>
<comment type="cofactor">
    <cofactor evidence="2">
        <name>Mn(2+)</name>
        <dbReference type="ChEBI" id="CHEBI:29035"/>
    </cofactor>
</comment>
<protein>
    <recommendedName>
        <fullName evidence="7 10">Ribulose-phosphate 3-epimerase</fullName>
        <ecNumber evidence="7 10">5.1.3.1</ecNumber>
    </recommendedName>
</protein>
<dbReference type="GO" id="GO:0005737">
    <property type="term" value="C:cytoplasm"/>
    <property type="evidence" value="ECO:0007669"/>
    <property type="project" value="UniProtKB-ARBA"/>
</dbReference>
<evidence type="ECO:0000256" key="8">
    <source>
        <dbReference type="ARBA" id="ARBA00022723"/>
    </source>
</evidence>
<dbReference type="Proteomes" id="UP000001700">
    <property type="component" value="Chromosome"/>
</dbReference>
<dbReference type="InterPro" id="IPR013785">
    <property type="entry name" value="Aldolase_TIM"/>
</dbReference>
<dbReference type="InterPro" id="IPR000056">
    <property type="entry name" value="Ribul_P_3_epim-like"/>
</dbReference>
<comment type="catalytic activity">
    <reaction evidence="1 11">
        <text>D-ribulose 5-phosphate = D-xylulose 5-phosphate</text>
        <dbReference type="Rhea" id="RHEA:13677"/>
        <dbReference type="ChEBI" id="CHEBI:57737"/>
        <dbReference type="ChEBI" id="CHEBI:58121"/>
        <dbReference type="EC" id="5.1.3.1"/>
    </reaction>
</comment>
<keyword evidence="8 13" id="KW-0479">Metal-binding</keyword>
<feature type="binding site" evidence="13">
    <location>
        <position position="75"/>
    </location>
    <ligand>
        <name>a divalent metal cation</name>
        <dbReference type="ChEBI" id="CHEBI:60240"/>
    </ligand>
</feature>
<feature type="binding site" evidence="13">
    <location>
        <position position="43"/>
    </location>
    <ligand>
        <name>a divalent metal cation</name>
        <dbReference type="ChEBI" id="CHEBI:60240"/>
    </ligand>
</feature>
<keyword evidence="11" id="KW-0119">Carbohydrate metabolism</keyword>
<reference evidence="15" key="1">
    <citation type="submission" date="2008-05" db="EMBL/GenBank/DDBJ databases">
        <title>Genome sequence of Riesia pediculicola USDA.</title>
        <authorList>
            <person name="Kirkness E.F."/>
        </authorList>
    </citation>
    <scope>NUCLEOTIDE SEQUENCE [LARGE SCALE GENOMIC DNA]</scope>
    <source>
        <strain evidence="15">USDA</strain>
    </source>
</reference>
<dbReference type="AlphaFoldDB" id="D4G8W0"/>
<feature type="active site" description="Proton donor" evidence="12">
    <location>
        <position position="184"/>
    </location>
</feature>
<evidence type="ECO:0000256" key="10">
    <source>
        <dbReference type="NCBIfam" id="TIGR01163"/>
    </source>
</evidence>
<dbReference type="HOGENOM" id="CLU_054856_1_0_6"/>
<feature type="binding site" evidence="14">
    <location>
        <begin position="206"/>
        <end position="207"/>
    </location>
    <ligand>
        <name>substrate</name>
    </ligand>
</feature>
<dbReference type="eggNOG" id="COG0036">
    <property type="taxonomic scope" value="Bacteria"/>
</dbReference>
<gene>
    <name evidence="15" type="primary">rpe</name>
    <name evidence="15" type="ordered locus">RIEPE_0536</name>
</gene>
<feature type="binding site" evidence="14">
    <location>
        <position position="186"/>
    </location>
    <ligand>
        <name>substrate</name>
    </ligand>
</feature>
<evidence type="ECO:0000256" key="7">
    <source>
        <dbReference type="ARBA" id="ARBA00013188"/>
    </source>
</evidence>
<dbReference type="PROSITE" id="PS01085">
    <property type="entry name" value="RIBUL_P_3_EPIMER_1"/>
    <property type="match status" value="1"/>
</dbReference>
<dbReference type="KEGG" id="rip:RIEPE_0536"/>